<name>A0A8I1KAX9_9PSED</name>
<dbReference type="Gene3D" id="3.55.50.30">
    <property type="match status" value="1"/>
</dbReference>
<dbReference type="Pfam" id="PF04773">
    <property type="entry name" value="FecR"/>
    <property type="match status" value="1"/>
</dbReference>
<feature type="domain" description="FecR N-terminal" evidence="2">
    <location>
        <begin position="17"/>
        <end position="58"/>
    </location>
</feature>
<dbReference type="AlphaFoldDB" id="A0A8I1KAX9"/>
<evidence type="ECO:0000313" key="3">
    <source>
        <dbReference type="EMBL" id="MBJ2259153.1"/>
    </source>
</evidence>
<dbReference type="Pfam" id="PF16220">
    <property type="entry name" value="DUF4880"/>
    <property type="match status" value="1"/>
</dbReference>
<reference evidence="3" key="1">
    <citation type="submission" date="2020-12" db="EMBL/GenBank/DDBJ databases">
        <title>Antibiotic resistance and phylogeny of Pseudomonas spp. isolated over three decades from chicken meat in the Norwegian food chain.</title>
        <authorList>
            <person name="Moen B."/>
        </authorList>
    </citation>
    <scope>NUCLEOTIDE SEQUENCE</scope>
    <source>
        <strain evidence="3">MF6762</strain>
    </source>
</reference>
<dbReference type="Gene3D" id="2.60.120.1440">
    <property type="match status" value="1"/>
</dbReference>
<dbReference type="RefSeq" id="WP_198822845.1">
    <property type="nucleotide sequence ID" value="NZ_JAEKCZ010000025.1"/>
</dbReference>
<dbReference type="Proteomes" id="UP000658390">
    <property type="component" value="Unassembled WGS sequence"/>
</dbReference>
<accession>A0A8I1KAX9</accession>
<evidence type="ECO:0000313" key="4">
    <source>
        <dbReference type="Proteomes" id="UP000658390"/>
    </source>
</evidence>
<dbReference type="GO" id="GO:0016989">
    <property type="term" value="F:sigma factor antagonist activity"/>
    <property type="evidence" value="ECO:0007669"/>
    <property type="project" value="TreeGrafter"/>
</dbReference>
<dbReference type="PANTHER" id="PTHR30273:SF2">
    <property type="entry name" value="PROTEIN FECR"/>
    <property type="match status" value="1"/>
</dbReference>
<evidence type="ECO:0000259" key="1">
    <source>
        <dbReference type="Pfam" id="PF04773"/>
    </source>
</evidence>
<dbReference type="InterPro" id="IPR032623">
    <property type="entry name" value="FecR_N"/>
</dbReference>
<proteinExistence type="predicted"/>
<dbReference type="PANTHER" id="PTHR30273">
    <property type="entry name" value="PERIPLASMIC SIGNAL SENSOR AND SIGMA FACTOR ACTIVATOR FECR-RELATED"/>
    <property type="match status" value="1"/>
</dbReference>
<feature type="domain" description="FecR protein" evidence="1">
    <location>
        <begin position="105"/>
        <end position="196"/>
    </location>
</feature>
<dbReference type="InterPro" id="IPR006860">
    <property type="entry name" value="FecR"/>
</dbReference>
<comment type="caution">
    <text evidence="3">The sequence shown here is derived from an EMBL/GenBank/DDBJ whole genome shotgun (WGS) entry which is preliminary data.</text>
</comment>
<sequence>MHDQPTPPPSVTEVQRTAHAWVIRLTSGSVLPSDRAAARAWCELAPDHQQAFVEARRLWCLSAHLAEPHAPARPSSRRIWQMGIAASLVLGLGLVWAQQMALDADYYTGTGERRQVVLDDGSRIVLNANSAVDVNLTADERRITLRKGEALFDVNPDPKRPFSVQAGALNATALGTIYAVRREGENIDVTVRRGRVAVTEGSDKITLGIGEAVGAHLHGLGAKQSVDVDRVLAWEQGRLVFELTPLSQVLEQVERYRPGILLIRDTRLGALKVSGTFQLDHLDEGLATLESVFPIKIERYTNYLLVVSPKT</sequence>
<dbReference type="PIRSF" id="PIRSF018266">
    <property type="entry name" value="FecR"/>
    <property type="match status" value="1"/>
</dbReference>
<evidence type="ECO:0000259" key="2">
    <source>
        <dbReference type="Pfam" id="PF16220"/>
    </source>
</evidence>
<dbReference type="InterPro" id="IPR012373">
    <property type="entry name" value="Ferrdict_sens_TM"/>
</dbReference>
<dbReference type="EMBL" id="JAEKCZ010000025">
    <property type="protein sequence ID" value="MBJ2259153.1"/>
    <property type="molecule type" value="Genomic_DNA"/>
</dbReference>
<gene>
    <name evidence="3" type="ORF">JFT45_21875</name>
</gene>
<protein>
    <submittedName>
        <fullName evidence="3">FecR family protein</fullName>
    </submittedName>
</protein>
<organism evidence="3 4">
    <name type="scientific">Pseudomonas psychrophila</name>
    <dbReference type="NCBI Taxonomy" id="122355"/>
    <lineage>
        <taxon>Bacteria</taxon>
        <taxon>Pseudomonadati</taxon>
        <taxon>Pseudomonadota</taxon>
        <taxon>Gammaproteobacteria</taxon>
        <taxon>Pseudomonadales</taxon>
        <taxon>Pseudomonadaceae</taxon>
        <taxon>Pseudomonas</taxon>
    </lineage>
</organism>